<name>A0A2I7N9D4_9NEIS</name>
<reference evidence="2" key="1">
    <citation type="submission" date="2017-11" db="EMBL/GenBank/DDBJ databases">
        <authorList>
            <person name="Chan K.G."/>
            <person name="Lee L.S."/>
        </authorList>
    </citation>
    <scope>NUCLEOTIDE SEQUENCE [LARGE SCALE GENOMIC DNA]</scope>
    <source>
        <strain evidence="2">DSM 100970</strain>
    </source>
</reference>
<dbReference type="Proteomes" id="UP000236655">
    <property type="component" value="Chromosome"/>
</dbReference>
<dbReference type="EMBL" id="CP024847">
    <property type="protein sequence ID" value="AUR53078.1"/>
    <property type="molecule type" value="Genomic_DNA"/>
</dbReference>
<keyword evidence="2" id="KW-1185">Reference proteome</keyword>
<evidence type="ECO:0000313" key="2">
    <source>
        <dbReference type="Proteomes" id="UP000236655"/>
    </source>
</evidence>
<dbReference type="Pfam" id="PF06804">
    <property type="entry name" value="Lipoprotein_18"/>
    <property type="match status" value="1"/>
</dbReference>
<dbReference type="RefSeq" id="WP_102952364.1">
    <property type="nucleotide sequence ID" value="NZ_CP024847.1"/>
</dbReference>
<organism evidence="1 2">
    <name type="scientific">Aquella oligotrophica</name>
    <dbReference type="NCBI Taxonomy" id="2067065"/>
    <lineage>
        <taxon>Bacteria</taxon>
        <taxon>Pseudomonadati</taxon>
        <taxon>Pseudomonadota</taxon>
        <taxon>Betaproteobacteria</taxon>
        <taxon>Neisseriales</taxon>
        <taxon>Neisseriaceae</taxon>
        <taxon>Aquella</taxon>
    </lineage>
</organism>
<evidence type="ECO:0000313" key="1">
    <source>
        <dbReference type="EMBL" id="AUR53078.1"/>
    </source>
</evidence>
<dbReference type="InterPro" id="IPR010653">
    <property type="entry name" value="NlpB/DapX"/>
</dbReference>
<sequence>MYSLNSMYLYRVTLWQDGHNVVIMDTNYQMDEVYEGCGREGISTTSSFASSDTQRTKWITRPSNPQLELEFLAQFMAFAGTPQDQVKKIVKQVESAPKEANLINNNQVIVNDQFDRAWWRTAVALDRIDLGVVDKNRTKGEYYVYPLQAQLDNPDPGFMKKWFGKESANQNSAPKPLYTIKLVAQGNQTVITMLPYDSQNLDKDFSANQKKYMSGLAQQLQ</sequence>
<gene>
    <name evidence="1" type="ORF">CUN60_12530</name>
</gene>
<accession>A0A2I7N9D4</accession>
<dbReference type="InterPro" id="IPR042268">
    <property type="entry name" value="BamC_C"/>
</dbReference>
<dbReference type="OrthoDB" id="5291099at2"/>
<dbReference type="KEGG" id="nba:CUN60_12530"/>
<dbReference type="Gene3D" id="3.30.310.170">
    <property type="entry name" value="Outer membrane protein assembly factor BamC"/>
    <property type="match status" value="1"/>
</dbReference>
<protein>
    <submittedName>
        <fullName evidence="1">Uncharacterized protein</fullName>
    </submittedName>
</protein>
<dbReference type="AlphaFoldDB" id="A0A2I7N9D4"/>
<proteinExistence type="predicted"/>